<evidence type="ECO:0000313" key="3">
    <source>
        <dbReference type="EMBL" id="BDY29805.1"/>
    </source>
</evidence>
<dbReference type="EMBL" id="AP027452">
    <property type="protein sequence ID" value="BDY29805.1"/>
    <property type="molecule type" value="Genomic_DNA"/>
</dbReference>
<sequence length="49" mass="4610">MIGAVVGGLLLVLGICAVTGVVVAAVMGLPSLAIAIGLISGAFFAGRAV</sequence>
<name>A0AAI8TVN7_MYCME</name>
<proteinExistence type="predicted"/>
<organism evidence="3 5">
    <name type="scientific">Mycolicibacterium mageritense</name>
    <name type="common">Mycobacterium mageritense</name>
    <dbReference type="NCBI Taxonomy" id="53462"/>
    <lineage>
        <taxon>Bacteria</taxon>
        <taxon>Bacillati</taxon>
        <taxon>Actinomycetota</taxon>
        <taxon>Actinomycetes</taxon>
        <taxon>Mycobacteriales</taxon>
        <taxon>Mycobacteriaceae</taxon>
        <taxon>Mycolicibacterium</taxon>
    </lineage>
</organism>
<reference evidence="2" key="2">
    <citation type="submission" date="2020-02" db="EMBL/GenBank/DDBJ databases">
        <authorList>
            <person name="Matsumoto Y."/>
            <person name="Motooka D."/>
            <person name="Nakamura S."/>
        </authorList>
    </citation>
    <scope>NUCLEOTIDE SEQUENCE</scope>
    <source>
        <strain evidence="2">JCM 12375</strain>
    </source>
</reference>
<dbReference type="Proteomes" id="UP000465622">
    <property type="component" value="Chromosome"/>
</dbReference>
<gene>
    <name evidence="3" type="ORF">hbim_03745</name>
    <name evidence="2" type="ORF">MMAGJ_41760</name>
</gene>
<reference evidence="2 4" key="1">
    <citation type="journal article" date="2019" name="Emerg. Microbes Infect.">
        <title>Comprehensive subspecies identification of 175 nontuberculous mycobacteria species based on 7547 genomic profiles.</title>
        <authorList>
            <person name="Matsumoto Y."/>
            <person name="Kinjo T."/>
            <person name="Motooka D."/>
            <person name="Nabeya D."/>
            <person name="Jung N."/>
            <person name="Uechi K."/>
            <person name="Horii T."/>
            <person name="Iida T."/>
            <person name="Fujita J."/>
            <person name="Nakamura S."/>
        </authorList>
    </citation>
    <scope>NUCLEOTIDE SEQUENCE [LARGE SCALE GENOMIC DNA]</scope>
    <source>
        <strain evidence="2 4">JCM 12375</strain>
    </source>
</reference>
<feature type="transmembrane region" description="Helical" evidence="1">
    <location>
        <begin position="27"/>
        <end position="46"/>
    </location>
</feature>
<dbReference type="AlphaFoldDB" id="A0AAI8TVN7"/>
<keyword evidence="4" id="KW-1185">Reference proteome</keyword>
<evidence type="ECO:0000256" key="1">
    <source>
        <dbReference type="SAM" id="Phobius"/>
    </source>
</evidence>
<dbReference type="Proteomes" id="UP001241092">
    <property type="component" value="Chromosome"/>
</dbReference>
<keyword evidence="1" id="KW-1133">Transmembrane helix</keyword>
<evidence type="ECO:0000313" key="2">
    <source>
        <dbReference type="EMBL" id="BBX34894.1"/>
    </source>
</evidence>
<evidence type="ECO:0000313" key="4">
    <source>
        <dbReference type="Proteomes" id="UP000465622"/>
    </source>
</evidence>
<accession>A0AAI8TVN7</accession>
<dbReference type="EMBL" id="AP022567">
    <property type="protein sequence ID" value="BBX34894.1"/>
    <property type="molecule type" value="Genomic_DNA"/>
</dbReference>
<dbReference type="RefSeq" id="WP_110798336.1">
    <property type="nucleotide sequence ID" value="NZ_AP022567.1"/>
</dbReference>
<keyword evidence="1" id="KW-0472">Membrane</keyword>
<keyword evidence="1" id="KW-0812">Transmembrane</keyword>
<reference evidence="3" key="3">
    <citation type="submission" date="2023-03" db="EMBL/GenBank/DDBJ databases">
        <title>Draft genome sequence of a Mycolicibacterium mageritense strain H4_3_1 isolated from a hybrid biological-inorganic system reactor.</title>
        <authorList>
            <person name="Feng X."/>
            <person name="Kazama D."/>
            <person name="Sato K."/>
            <person name="Kobayashi H."/>
        </authorList>
    </citation>
    <scope>NUCLEOTIDE SEQUENCE</scope>
    <source>
        <strain evidence="3">H4_3_1</strain>
    </source>
</reference>
<evidence type="ECO:0000313" key="5">
    <source>
        <dbReference type="Proteomes" id="UP001241092"/>
    </source>
</evidence>
<protein>
    <submittedName>
        <fullName evidence="3">Uncharacterized protein</fullName>
    </submittedName>
</protein>